<evidence type="ECO:0000313" key="3">
    <source>
        <dbReference type="Proteomes" id="UP000582643"/>
    </source>
</evidence>
<feature type="compositionally biased region" description="Low complexity" evidence="1">
    <location>
        <begin position="21"/>
        <end position="30"/>
    </location>
</feature>
<feature type="region of interest" description="Disordered" evidence="1">
    <location>
        <begin position="203"/>
        <end position="243"/>
    </location>
</feature>
<dbReference type="EMBL" id="JACHJY010000002">
    <property type="protein sequence ID" value="MBB4980890.1"/>
    <property type="molecule type" value="Genomic_DNA"/>
</dbReference>
<feature type="compositionally biased region" description="Polar residues" evidence="1">
    <location>
        <begin position="32"/>
        <end position="42"/>
    </location>
</feature>
<sequence>MYSGVLPRADRGGGPRRRPRIPYGPGTGRRVISSTARPQGDSSYGGRADQRSPHFPVRHRDRSDDRPAPGAETVETWARYSAATDRWTLDRAPRPADGSHRDEPTALPTLWLVRAADARPLVPLASVRRTAHRAHGTLRPGVCPHPERGGHQLQCAGGGKDTDPTYDGDDQAGPERGWGTGVWSAYLSPVVRAPWKVLPVAMGERSPGDRTRRIEAWRSPGPRRPLASGVWRSGSVSQGVSPV</sequence>
<feature type="compositionally biased region" description="Basic and acidic residues" evidence="1">
    <location>
        <begin position="206"/>
        <end position="216"/>
    </location>
</feature>
<reference evidence="2 3" key="1">
    <citation type="submission" date="2020-08" db="EMBL/GenBank/DDBJ databases">
        <title>Genomic Encyclopedia of Type Strains, Phase III (KMG-III): the genomes of soil and plant-associated and newly described type strains.</title>
        <authorList>
            <person name="Whitman W."/>
        </authorList>
    </citation>
    <scope>NUCLEOTIDE SEQUENCE [LARGE SCALE GENOMIC DNA]</scope>
    <source>
        <strain evidence="2 3">SFB5A</strain>
    </source>
</reference>
<feature type="region of interest" description="Disordered" evidence="1">
    <location>
        <begin position="137"/>
        <end position="175"/>
    </location>
</feature>
<evidence type="ECO:0000313" key="2">
    <source>
        <dbReference type="EMBL" id="MBB4980890.1"/>
    </source>
</evidence>
<name>A0A7W7TWY7_9ACTN</name>
<comment type="caution">
    <text evidence="2">The sequence shown here is derived from an EMBL/GenBank/DDBJ whole genome shotgun (WGS) entry which is preliminary data.</text>
</comment>
<feature type="region of interest" description="Disordered" evidence="1">
    <location>
        <begin position="1"/>
        <end position="77"/>
    </location>
</feature>
<proteinExistence type="predicted"/>
<dbReference type="AlphaFoldDB" id="A0A7W7TWY7"/>
<organism evidence="2 3">
    <name type="scientific">Streptomyces nymphaeiformis</name>
    <dbReference type="NCBI Taxonomy" id="2663842"/>
    <lineage>
        <taxon>Bacteria</taxon>
        <taxon>Bacillati</taxon>
        <taxon>Actinomycetota</taxon>
        <taxon>Actinomycetes</taxon>
        <taxon>Kitasatosporales</taxon>
        <taxon>Streptomycetaceae</taxon>
        <taxon>Streptomyces</taxon>
    </lineage>
</organism>
<dbReference type="Proteomes" id="UP000582643">
    <property type="component" value="Unassembled WGS sequence"/>
</dbReference>
<protein>
    <submittedName>
        <fullName evidence="2">Uncharacterized protein</fullName>
    </submittedName>
</protein>
<gene>
    <name evidence="2" type="ORF">GGE06_001798</name>
</gene>
<keyword evidence="3" id="KW-1185">Reference proteome</keyword>
<feature type="compositionally biased region" description="Polar residues" evidence="1">
    <location>
        <begin position="234"/>
        <end position="243"/>
    </location>
</feature>
<accession>A0A7W7TWY7</accession>
<evidence type="ECO:0000256" key="1">
    <source>
        <dbReference type="SAM" id="MobiDB-lite"/>
    </source>
</evidence>